<accession>A0A9D2EC04</accession>
<sequence length="113" mass="11904">MPFDEGGPTCGCNLAPLCRRHHRAKTHAGWSYVMVTPGTYLWSAPAGERYLVDGRGTFRVPSVGEVCAHGGGMRLLQSPSWTEPSSAGAAASALERASTEPGPPEPEGDPPPF</sequence>
<evidence type="ECO:0000256" key="1">
    <source>
        <dbReference type="SAM" id="MobiDB-lite"/>
    </source>
</evidence>
<evidence type="ECO:0008006" key="4">
    <source>
        <dbReference type="Google" id="ProtNLM"/>
    </source>
</evidence>
<evidence type="ECO:0000313" key="3">
    <source>
        <dbReference type="Proteomes" id="UP000824037"/>
    </source>
</evidence>
<dbReference type="Proteomes" id="UP000824037">
    <property type="component" value="Unassembled WGS sequence"/>
</dbReference>
<reference evidence="2" key="2">
    <citation type="submission" date="2021-04" db="EMBL/GenBank/DDBJ databases">
        <authorList>
            <person name="Gilroy R."/>
        </authorList>
    </citation>
    <scope>NUCLEOTIDE SEQUENCE</scope>
    <source>
        <strain evidence="2">ChiGjej4B4-7305</strain>
    </source>
</reference>
<gene>
    <name evidence="2" type="ORF">H9815_03645</name>
</gene>
<comment type="caution">
    <text evidence="2">The sequence shown here is derived from an EMBL/GenBank/DDBJ whole genome shotgun (WGS) entry which is preliminary data.</text>
</comment>
<feature type="compositionally biased region" description="Low complexity" evidence="1">
    <location>
        <begin position="85"/>
        <end position="96"/>
    </location>
</feature>
<protein>
    <recommendedName>
        <fullName evidence="4">HNH endonuclease</fullName>
    </recommendedName>
</protein>
<dbReference type="EMBL" id="DXBY01000060">
    <property type="protein sequence ID" value="HIZ34849.1"/>
    <property type="molecule type" value="Genomic_DNA"/>
</dbReference>
<dbReference type="AlphaFoldDB" id="A0A9D2EC04"/>
<reference evidence="2" key="1">
    <citation type="journal article" date="2021" name="PeerJ">
        <title>Extensive microbial diversity within the chicken gut microbiome revealed by metagenomics and culture.</title>
        <authorList>
            <person name="Gilroy R."/>
            <person name="Ravi A."/>
            <person name="Getino M."/>
            <person name="Pursley I."/>
            <person name="Horton D.L."/>
            <person name="Alikhan N.F."/>
            <person name="Baker D."/>
            <person name="Gharbi K."/>
            <person name="Hall N."/>
            <person name="Watson M."/>
            <person name="Adriaenssens E.M."/>
            <person name="Foster-Nyarko E."/>
            <person name="Jarju S."/>
            <person name="Secka A."/>
            <person name="Antonio M."/>
            <person name="Oren A."/>
            <person name="Chaudhuri R.R."/>
            <person name="La Ragione R."/>
            <person name="Hildebrand F."/>
            <person name="Pallen M.J."/>
        </authorList>
    </citation>
    <scope>NUCLEOTIDE SEQUENCE</scope>
    <source>
        <strain evidence="2">ChiGjej4B4-7305</strain>
    </source>
</reference>
<name>A0A9D2EC04_9MICO</name>
<feature type="compositionally biased region" description="Pro residues" evidence="1">
    <location>
        <begin position="101"/>
        <end position="113"/>
    </location>
</feature>
<organism evidence="2 3">
    <name type="scientific">Candidatus Ruania gallistercoris</name>
    <dbReference type="NCBI Taxonomy" id="2838746"/>
    <lineage>
        <taxon>Bacteria</taxon>
        <taxon>Bacillati</taxon>
        <taxon>Actinomycetota</taxon>
        <taxon>Actinomycetes</taxon>
        <taxon>Micrococcales</taxon>
        <taxon>Ruaniaceae</taxon>
        <taxon>Ruania</taxon>
    </lineage>
</organism>
<proteinExistence type="predicted"/>
<feature type="region of interest" description="Disordered" evidence="1">
    <location>
        <begin position="77"/>
        <end position="113"/>
    </location>
</feature>
<evidence type="ECO:0000313" key="2">
    <source>
        <dbReference type="EMBL" id="HIZ34849.1"/>
    </source>
</evidence>